<organism evidence="1 2">
    <name type="scientific">Aspergillus wentii DTO 134E9</name>
    <dbReference type="NCBI Taxonomy" id="1073089"/>
    <lineage>
        <taxon>Eukaryota</taxon>
        <taxon>Fungi</taxon>
        <taxon>Dikarya</taxon>
        <taxon>Ascomycota</taxon>
        <taxon>Pezizomycotina</taxon>
        <taxon>Eurotiomycetes</taxon>
        <taxon>Eurotiomycetidae</taxon>
        <taxon>Eurotiales</taxon>
        <taxon>Aspergillaceae</taxon>
        <taxon>Aspergillus</taxon>
        <taxon>Aspergillus subgen. Cremei</taxon>
    </lineage>
</organism>
<gene>
    <name evidence="1" type="ORF">ASPWEDRAFT_30895</name>
</gene>
<dbReference type="GeneID" id="63749328"/>
<evidence type="ECO:0008006" key="3">
    <source>
        <dbReference type="Google" id="ProtNLM"/>
    </source>
</evidence>
<sequence length="314" mass="37364">MARSELGDFAELPEEIRVCIWEYLFPYGLQVWYSSPLFYYGPTTPASVLCASRRLYTEISGHLYNNLSLDINISSQYSGHVWVEFTIKKLEARWQVMEEDAIQRGFRDFPFYKVDLIINMQAPNPREPAQLGLLWYKSKKLVEFLNLVPRLKYVTFWLKKGPCNDWCTNRQANQSMPNLDLDDHDVAFLPFTRLKNVQDMVTYAHSEELNTALDWKVIDYGREYIYRRRWIFAGDSEYESVARNFDNLERYLSIVDICIYRRVIRLQSRTADILSSILTRDHLQQENRIKERKALENWVFHWLKSVPDGERKVE</sequence>
<dbReference type="Proteomes" id="UP000184383">
    <property type="component" value="Unassembled WGS sequence"/>
</dbReference>
<protein>
    <recommendedName>
        <fullName evidence="3">F-box domain-containing protein</fullName>
    </recommendedName>
</protein>
<dbReference type="OrthoDB" id="3940621at2759"/>
<reference evidence="2" key="1">
    <citation type="journal article" date="2017" name="Genome Biol.">
        <title>Comparative genomics reveals high biological diversity and specific adaptations in the industrially and medically important fungal genus Aspergillus.</title>
        <authorList>
            <person name="de Vries R.P."/>
            <person name="Riley R."/>
            <person name="Wiebenga A."/>
            <person name="Aguilar-Osorio G."/>
            <person name="Amillis S."/>
            <person name="Uchima C.A."/>
            <person name="Anderluh G."/>
            <person name="Asadollahi M."/>
            <person name="Askin M."/>
            <person name="Barry K."/>
            <person name="Battaglia E."/>
            <person name="Bayram O."/>
            <person name="Benocci T."/>
            <person name="Braus-Stromeyer S.A."/>
            <person name="Caldana C."/>
            <person name="Canovas D."/>
            <person name="Cerqueira G.C."/>
            <person name="Chen F."/>
            <person name="Chen W."/>
            <person name="Choi C."/>
            <person name="Clum A."/>
            <person name="Dos Santos R.A."/>
            <person name="Damasio A.R."/>
            <person name="Diallinas G."/>
            <person name="Emri T."/>
            <person name="Fekete E."/>
            <person name="Flipphi M."/>
            <person name="Freyberg S."/>
            <person name="Gallo A."/>
            <person name="Gournas C."/>
            <person name="Habgood R."/>
            <person name="Hainaut M."/>
            <person name="Harispe M.L."/>
            <person name="Henrissat B."/>
            <person name="Hilden K.S."/>
            <person name="Hope R."/>
            <person name="Hossain A."/>
            <person name="Karabika E."/>
            <person name="Karaffa L."/>
            <person name="Karanyi Z."/>
            <person name="Krasevec N."/>
            <person name="Kuo A."/>
            <person name="Kusch H."/>
            <person name="LaButti K."/>
            <person name="Lagendijk E.L."/>
            <person name="Lapidus A."/>
            <person name="Levasseur A."/>
            <person name="Lindquist E."/>
            <person name="Lipzen A."/>
            <person name="Logrieco A.F."/>
            <person name="MacCabe A."/>
            <person name="Maekelae M.R."/>
            <person name="Malavazi I."/>
            <person name="Melin P."/>
            <person name="Meyer V."/>
            <person name="Mielnichuk N."/>
            <person name="Miskei M."/>
            <person name="Molnar A.P."/>
            <person name="Mule G."/>
            <person name="Ngan C.Y."/>
            <person name="Orejas M."/>
            <person name="Orosz E."/>
            <person name="Ouedraogo J.P."/>
            <person name="Overkamp K.M."/>
            <person name="Park H.-S."/>
            <person name="Perrone G."/>
            <person name="Piumi F."/>
            <person name="Punt P.J."/>
            <person name="Ram A.F."/>
            <person name="Ramon A."/>
            <person name="Rauscher S."/>
            <person name="Record E."/>
            <person name="Riano-Pachon D.M."/>
            <person name="Robert V."/>
            <person name="Roehrig J."/>
            <person name="Ruller R."/>
            <person name="Salamov A."/>
            <person name="Salih N.S."/>
            <person name="Samson R.A."/>
            <person name="Sandor E."/>
            <person name="Sanguinetti M."/>
            <person name="Schuetze T."/>
            <person name="Sepcic K."/>
            <person name="Shelest E."/>
            <person name="Sherlock G."/>
            <person name="Sophianopoulou V."/>
            <person name="Squina F.M."/>
            <person name="Sun H."/>
            <person name="Susca A."/>
            <person name="Todd R.B."/>
            <person name="Tsang A."/>
            <person name="Unkles S.E."/>
            <person name="van de Wiele N."/>
            <person name="van Rossen-Uffink D."/>
            <person name="Oliveira J.V."/>
            <person name="Vesth T.C."/>
            <person name="Visser J."/>
            <person name="Yu J.-H."/>
            <person name="Zhou M."/>
            <person name="Andersen M.R."/>
            <person name="Archer D.B."/>
            <person name="Baker S.E."/>
            <person name="Benoit I."/>
            <person name="Brakhage A.A."/>
            <person name="Braus G.H."/>
            <person name="Fischer R."/>
            <person name="Frisvad J.C."/>
            <person name="Goldman G.H."/>
            <person name="Houbraken J."/>
            <person name="Oakley B."/>
            <person name="Pocsi I."/>
            <person name="Scazzocchio C."/>
            <person name="Seiboth B."/>
            <person name="vanKuyk P.A."/>
            <person name="Wortman J."/>
            <person name="Dyer P.S."/>
            <person name="Grigoriev I.V."/>
        </authorList>
    </citation>
    <scope>NUCLEOTIDE SEQUENCE [LARGE SCALE GENOMIC DNA]</scope>
    <source>
        <strain evidence="2">DTO 134E9</strain>
    </source>
</reference>
<dbReference type="EMBL" id="KV878215">
    <property type="protein sequence ID" value="OJJ31945.1"/>
    <property type="molecule type" value="Genomic_DNA"/>
</dbReference>
<dbReference type="VEuPathDB" id="FungiDB:ASPWEDRAFT_30895"/>
<proteinExistence type="predicted"/>
<dbReference type="AlphaFoldDB" id="A0A1L9RAI6"/>
<dbReference type="STRING" id="1073089.A0A1L9RAI6"/>
<dbReference type="RefSeq" id="XP_040685622.1">
    <property type="nucleotide sequence ID" value="XM_040833480.1"/>
</dbReference>
<evidence type="ECO:0000313" key="1">
    <source>
        <dbReference type="EMBL" id="OJJ31945.1"/>
    </source>
</evidence>
<name>A0A1L9RAI6_ASPWE</name>
<keyword evidence="2" id="KW-1185">Reference proteome</keyword>
<accession>A0A1L9RAI6</accession>
<evidence type="ECO:0000313" key="2">
    <source>
        <dbReference type="Proteomes" id="UP000184383"/>
    </source>
</evidence>